<dbReference type="EMBL" id="BART01022972">
    <property type="protein sequence ID" value="GAH02935.1"/>
    <property type="molecule type" value="Genomic_DNA"/>
</dbReference>
<reference evidence="2" key="1">
    <citation type="journal article" date="2014" name="Front. Microbiol.">
        <title>High frequency of phylogenetically diverse reductive dehalogenase-homologous genes in deep subseafloor sedimentary metagenomes.</title>
        <authorList>
            <person name="Kawai M."/>
            <person name="Futagami T."/>
            <person name="Toyoda A."/>
            <person name="Takaki Y."/>
            <person name="Nishi S."/>
            <person name="Hori S."/>
            <person name="Arai W."/>
            <person name="Tsubouchi T."/>
            <person name="Morono Y."/>
            <person name="Uchiyama I."/>
            <person name="Ito T."/>
            <person name="Fujiyama A."/>
            <person name="Inagaki F."/>
            <person name="Takami H."/>
        </authorList>
    </citation>
    <scope>NUCLEOTIDE SEQUENCE</scope>
    <source>
        <strain evidence="2">Expedition CK06-06</strain>
    </source>
</reference>
<dbReference type="SUPFAM" id="SSF54001">
    <property type="entry name" value="Cysteine proteinases"/>
    <property type="match status" value="1"/>
</dbReference>
<dbReference type="GO" id="GO:0006508">
    <property type="term" value="P:proteolysis"/>
    <property type="evidence" value="ECO:0007669"/>
    <property type="project" value="InterPro"/>
</dbReference>
<feature type="domain" description="Peptidase C1A papain C-terminal" evidence="1">
    <location>
        <begin position="119"/>
        <end position="199"/>
    </location>
</feature>
<dbReference type="InterPro" id="IPR000668">
    <property type="entry name" value="Peptidase_C1A_C"/>
</dbReference>
<dbReference type="PROSITE" id="PS00139">
    <property type="entry name" value="THIOL_PROTEASE_CYS"/>
    <property type="match status" value="1"/>
</dbReference>
<dbReference type="GO" id="GO:0008234">
    <property type="term" value="F:cysteine-type peptidase activity"/>
    <property type="evidence" value="ECO:0007669"/>
    <property type="project" value="InterPro"/>
</dbReference>
<comment type="caution">
    <text evidence="2">The sequence shown here is derived from an EMBL/GenBank/DDBJ whole genome shotgun (WGS) entry which is preliminary data.</text>
</comment>
<proteinExistence type="predicted"/>
<evidence type="ECO:0000259" key="1">
    <source>
        <dbReference type="Pfam" id="PF00112"/>
    </source>
</evidence>
<evidence type="ECO:0000313" key="2">
    <source>
        <dbReference type="EMBL" id="GAH02935.1"/>
    </source>
</evidence>
<dbReference type="AlphaFoldDB" id="X1D3V4"/>
<organism evidence="2">
    <name type="scientific">marine sediment metagenome</name>
    <dbReference type="NCBI Taxonomy" id="412755"/>
    <lineage>
        <taxon>unclassified sequences</taxon>
        <taxon>metagenomes</taxon>
        <taxon>ecological metagenomes</taxon>
    </lineage>
</organism>
<gene>
    <name evidence="2" type="ORF">S01H4_41934</name>
</gene>
<dbReference type="InterPro" id="IPR005590">
    <property type="entry name" value="DUF333"/>
</dbReference>
<name>X1D3V4_9ZZZZ</name>
<protein>
    <recommendedName>
        <fullName evidence="1">Peptidase C1A papain C-terminal domain-containing protein</fullName>
    </recommendedName>
</protein>
<feature type="non-terminal residue" evidence="2">
    <location>
        <position position="204"/>
    </location>
</feature>
<sequence>MGYTYKVVSDEKGGEMGICILPDGSEVSAWDFYRGKVGKEYSYCTQKDYLMETKIIQKDSYVIECPVCVDKDKGTEVRMLELMEMNNEPLIIYERKINKSNVIYENATPNPNLSTLKSLPISFDWRNRDGHAYIGGIRNQGDCGSCYAFAAVAAAEGTFNWKNHFRDDCRFKFSESFIMWCLGRLPQYNDNFYGCDGADYDYQE</sequence>
<dbReference type="Pfam" id="PF03891">
    <property type="entry name" value="DUF333"/>
    <property type="match status" value="1"/>
</dbReference>
<dbReference type="InterPro" id="IPR038765">
    <property type="entry name" value="Papain-like_cys_pep_sf"/>
</dbReference>
<accession>X1D3V4</accession>
<dbReference type="InterPro" id="IPR000169">
    <property type="entry name" value="Pept_cys_AS"/>
</dbReference>
<dbReference type="Pfam" id="PF00112">
    <property type="entry name" value="Peptidase_C1"/>
    <property type="match status" value="1"/>
</dbReference>
<dbReference type="Gene3D" id="3.90.70.10">
    <property type="entry name" value="Cysteine proteinases"/>
    <property type="match status" value="1"/>
</dbReference>